<feature type="non-terminal residue" evidence="2">
    <location>
        <position position="67"/>
    </location>
</feature>
<gene>
    <name evidence="2" type="ORF">S12H4_39597</name>
</gene>
<feature type="transmembrane region" description="Helical" evidence="1">
    <location>
        <begin position="34"/>
        <end position="51"/>
    </location>
</feature>
<comment type="caution">
    <text evidence="2">The sequence shown here is derived from an EMBL/GenBank/DDBJ whole genome shotgun (WGS) entry which is preliminary data.</text>
</comment>
<dbReference type="AlphaFoldDB" id="X1T9V3"/>
<accession>X1T9V3</accession>
<keyword evidence="1" id="KW-0812">Transmembrane</keyword>
<organism evidence="2">
    <name type="scientific">marine sediment metagenome</name>
    <dbReference type="NCBI Taxonomy" id="412755"/>
    <lineage>
        <taxon>unclassified sequences</taxon>
        <taxon>metagenomes</taxon>
        <taxon>ecological metagenomes</taxon>
    </lineage>
</organism>
<dbReference type="EMBL" id="BARW01023940">
    <property type="protein sequence ID" value="GAI88171.1"/>
    <property type="molecule type" value="Genomic_DNA"/>
</dbReference>
<name>X1T9V3_9ZZZZ</name>
<sequence length="67" mass="7521">MVSNERVLNSSYLFFISGILHIVVSIITSDLLTITVTTFAFGICILLAGFTKNGDKKRIEHLEEYNL</sequence>
<proteinExistence type="predicted"/>
<keyword evidence="1" id="KW-1133">Transmembrane helix</keyword>
<reference evidence="2" key="1">
    <citation type="journal article" date="2014" name="Front. Microbiol.">
        <title>High frequency of phylogenetically diverse reductive dehalogenase-homologous genes in deep subseafloor sedimentary metagenomes.</title>
        <authorList>
            <person name="Kawai M."/>
            <person name="Futagami T."/>
            <person name="Toyoda A."/>
            <person name="Takaki Y."/>
            <person name="Nishi S."/>
            <person name="Hori S."/>
            <person name="Arai W."/>
            <person name="Tsubouchi T."/>
            <person name="Morono Y."/>
            <person name="Uchiyama I."/>
            <person name="Ito T."/>
            <person name="Fujiyama A."/>
            <person name="Inagaki F."/>
            <person name="Takami H."/>
        </authorList>
    </citation>
    <scope>NUCLEOTIDE SEQUENCE</scope>
    <source>
        <strain evidence="2">Expedition CK06-06</strain>
    </source>
</reference>
<keyword evidence="1" id="KW-0472">Membrane</keyword>
<feature type="transmembrane region" description="Helical" evidence="1">
    <location>
        <begin position="12"/>
        <end position="28"/>
    </location>
</feature>
<protein>
    <submittedName>
        <fullName evidence="2">Uncharacterized protein</fullName>
    </submittedName>
</protein>
<evidence type="ECO:0000256" key="1">
    <source>
        <dbReference type="SAM" id="Phobius"/>
    </source>
</evidence>
<evidence type="ECO:0000313" key="2">
    <source>
        <dbReference type="EMBL" id="GAI88171.1"/>
    </source>
</evidence>